<name>A0ABM4Z243_VULVU</name>
<feature type="region of interest" description="Disordered" evidence="1">
    <location>
        <begin position="1"/>
        <end position="51"/>
    </location>
</feature>
<protein>
    <submittedName>
        <fullName evidence="3">Uncharacterized protein</fullName>
    </submittedName>
</protein>
<reference evidence="3" key="1">
    <citation type="submission" date="2025-08" db="UniProtKB">
        <authorList>
            <consortium name="RefSeq"/>
        </authorList>
    </citation>
    <scope>IDENTIFICATION</scope>
    <source>
        <tissue evidence="3">Cell line</tissue>
    </source>
</reference>
<sequence length="221" mass="23336">MTHLRAEPGDNLTTGPRTRLFGDMFRPPDAAGGPGAWVQPTQSPSGQEGHTWLCLDQPGSRAGAHCCTHSTAGKRPAAGSGPRPLRAEPPPEPAPLTGRTCTSLSFSLLRLDGQAPAGQALSEQDQQQQQQQPDPASHSRGSSAQAGRWQRDQGAQTDPVTLCRCRHARSGAWASAPRLCPWDPGGCGGRREPTPRPEEQQARDRCTAGESASPPGAEPCC</sequence>
<proteinExistence type="predicted"/>
<feature type="compositionally biased region" description="Basic and acidic residues" evidence="1">
    <location>
        <begin position="189"/>
        <end position="207"/>
    </location>
</feature>
<dbReference type="Proteomes" id="UP001652641">
    <property type="component" value="Chromosome 15"/>
</dbReference>
<feature type="region of interest" description="Disordered" evidence="1">
    <location>
        <begin position="116"/>
        <end position="157"/>
    </location>
</feature>
<evidence type="ECO:0000313" key="3">
    <source>
        <dbReference type="RefSeq" id="XP_072596610.1"/>
    </source>
</evidence>
<evidence type="ECO:0000313" key="2">
    <source>
        <dbReference type="Proteomes" id="UP001652641"/>
    </source>
</evidence>
<feature type="compositionally biased region" description="Polar residues" evidence="1">
    <location>
        <begin position="39"/>
        <end position="48"/>
    </location>
</feature>
<dbReference type="RefSeq" id="XP_072596610.1">
    <property type="nucleotide sequence ID" value="XM_072740509.1"/>
</dbReference>
<gene>
    <name evidence="3" type="primary">LOC140595757</name>
</gene>
<feature type="region of interest" description="Disordered" evidence="1">
    <location>
        <begin position="175"/>
        <end position="221"/>
    </location>
</feature>
<feature type="region of interest" description="Disordered" evidence="1">
    <location>
        <begin position="63"/>
        <end position="100"/>
    </location>
</feature>
<organism evidence="2 3">
    <name type="scientific">Vulpes vulpes</name>
    <name type="common">Red fox</name>
    <dbReference type="NCBI Taxonomy" id="9627"/>
    <lineage>
        <taxon>Eukaryota</taxon>
        <taxon>Metazoa</taxon>
        <taxon>Chordata</taxon>
        <taxon>Craniata</taxon>
        <taxon>Vertebrata</taxon>
        <taxon>Euteleostomi</taxon>
        <taxon>Mammalia</taxon>
        <taxon>Eutheria</taxon>
        <taxon>Laurasiatheria</taxon>
        <taxon>Carnivora</taxon>
        <taxon>Caniformia</taxon>
        <taxon>Canidae</taxon>
        <taxon>Vulpes</taxon>
    </lineage>
</organism>
<keyword evidence="2" id="KW-1185">Reference proteome</keyword>
<evidence type="ECO:0000256" key="1">
    <source>
        <dbReference type="SAM" id="MobiDB-lite"/>
    </source>
</evidence>
<feature type="compositionally biased region" description="Low complexity" evidence="1">
    <location>
        <begin position="124"/>
        <end position="135"/>
    </location>
</feature>
<accession>A0ABM4Z243</accession>
<dbReference type="GeneID" id="140595757"/>